<dbReference type="EMBL" id="UZAN01061556">
    <property type="protein sequence ID" value="VDP92989.1"/>
    <property type="molecule type" value="Genomic_DNA"/>
</dbReference>
<evidence type="ECO:0000313" key="2">
    <source>
        <dbReference type="Proteomes" id="UP000272942"/>
    </source>
</evidence>
<dbReference type="OrthoDB" id="6259120at2759"/>
<gene>
    <name evidence="1" type="ORF">ECPE_LOCUS15717</name>
</gene>
<keyword evidence="2" id="KW-1185">Reference proteome</keyword>
<dbReference type="AlphaFoldDB" id="A0A3P8LAH2"/>
<dbReference type="GO" id="GO:0032039">
    <property type="term" value="C:integrator complex"/>
    <property type="evidence" value="ECO:0007669"/>
    <property type="project" value="InterPro"/>
</dbReference>
<reference evidence="1 2" key="1">
    <citation type="submission" date="2018-11" db="EMBL/GenBank/DDBJ databases">
        <authorList>
            <consortium name="Pathogen Informatics"/>
        </authorList>
    </citation>
    <scope>NUCLEOTIDE SEQUENCE [LARGE SCALE GENOMIC DNA]</scope>
    <source>
        <strain evidence="1 2">Egypt</strain>
    </source>
</reference>
<name>A0A3P8LAH2_9TREM</name>
<sequence>MVTNHLPHLTVGELIIQDELLLDPIWSAESDTIETELIHGHSNSSDSIDSVCSPEQLDAAFLAIHVHLDQSSPDRPRWFVLDSDANRSVRHLVSYVHALTAGHIDRLVPYGAVLGQRVPDLLLQSADSIFAVNQHVIRLMEYLWRRLHMIMPRRLDVLTINALARSPGSYSPTSNAFSGSLRLRKSLTNEDLYIDPVENVINSVDPKVFR</sequence>
<dbReference type="Pfam" id="PF14750">
    <property type="entry name" value="INTS2"/>
    <property type="match status" value="1"/>
</dbReference>
<protein>
    <submittedName>
        <fullName evidence="1">Uncharacterized protein</fullName>
    </submittedName>
</protein>
<dbReference type="InterPro" id="IPR029321">
    <property type="entry name" value="INTS2"/>
</dbReference>
<proteinExistence type="predicted"/>
<organism evidence="1 2">
    <name type="scientific">Echinostoma caproni</name>
    <dbReference type="NCBI Taxonomy" id="27848"/>
    <lineage>
        <taxon>Eukaryota</taxon>
        <taxon>Metazoa</taxon>
        <taxon>Spiralia</taxon>
        <taxon>Lophotrochozoa</taxon>
        <taxon>Platyhelminthes</taxon>
        <taxon>Trematoda</taxon>
        <taxon>Digenea</taxon>
        <taxon>Plagiorchiida</taxon>
        <taxon>Echinostomata</taxon>
        <taxon>Echinostomatoidea</taxon>
        <taxon>Echinostomatidae</taxon>
        <taxon>Echinostoma</taxon>
    </lineage>
</organism>
<evidence type="ECO:0000313" key="1">
    <source>
        <dbReference type="EMBL" id="VDP92989.1"/>
    </source>
</evidence>
<dbReference type="Proteomes" id="UP000272942">
    <property type="component" value="Unassembled WGS sequence"/>
</dbReference>
<accession>A0A3P8LAH2</accession>